<feature type="region of interest" description="Disordered" evidence="1">
    <location>
        <begin position="70"/>
        <end position="98"/>
    </location>
</feature>
<reference evidence="2" key="1">
    <citation type="journal article" date="2013" name="Nat. Commun.">
        <title>Whole-genome sequencing of Oryza brachyantha reveals mechanisms underlying Oryza genome evolution.</title>
        <authorList>
            <person name="Chen J."/>
            <person name="Huang Q."/>
            <person name="Gao D."/>
            <person name="Wang J."/>
            <person name="Lang Y."/>
            <person name="Liu T."/>
            <person name="Li B."/>
            <person name="Bai Z."/>
            <person name="Luis Goicoechea J."/>
            <person name="Liang C."/>
            <person name="Chen C."/>
            <person name="Zhang W."/>
            <person name="Sun S."/>
            <person name="Liao Y."/>
            <person name="Zhang X."/>
            <person name="Yang L."/>
            <person name="Song C."/>
            <person name="Wang M."/>
            <person name="Shi J."/>
            <person name="Liu G."/>
            <person name="Liu J."/>
            <person name="Zhou H."/>
            <person name="Zhou W."/>
            <person name="Yu Q."/>
            <person name="An N."/>
            <person name="Chen Y."/>
            <person name="Cai Q."/>
            <person name="Wang B."/>
            <person name="Liu B."/>
            <person name="Min J."/>
            <person name="Huang Y."/>
            <person name="Wu H."/>
            <person name="Li Z."/>
            <person name="Zhang Y."/>
            <person name="Yin Y."/>
            <person name="Song W."/>
            <person name="Jiang J."/>
            <person name="Jackson S.A."/>
            <person name="Wing R.A."/>
            <person name="Wang J."/>
            <person name="Chen M."/>
        </authorList>
    </citation>
    <scope>NUCLEOTIDE SEQUENCE [LARGE SCALE GENOMIC DNA]</scope>
    <source>
        <strain evidence="2">cv. IRGC 101232</strain>
    </source>
</reference>
<name>J3NB29_ORYBR</name>
<protein>
    <submittedName>
        <fullName evidence="2">Uncharacterized protein</fullName>
    </submittedName>
</protein>
<sequence>MVHQITGADDLPPPPPALSPPTELVRPVRAPLMLPTLDTSAFLLGGEAPVVPRTEAAVATPPCDGSLALLGGAAPNYNNSNSSGNKNGFPTLDSWDLL</sequence>
<dbReference type="Proteomes" id="UP000006038">
    <property type="component" value="Chromosome 12"/>
</dbReference>
<accession>J3NB29</accession>
<evidence type="ECO:0000313" key="2">
    <source>
        <dbReference type="EnsemblPlants" id="OB12G11870.1"/>
    </source>
</evidence>
<reference evidence="2" key="2">
    <citation type="submission" date="2013-04" db="UniProtKB">
        <authorList>
            <consortium name="EnsemblPlants"/>
        </authorList>
    </citation>
    <scope>IDENTIFICATION</scope>
</reference>
<organism evidence="2">
    <name type="scientific">Oryza brachyantha</name>
    <name type="common">malo sina</name>
    <dbReference type="NCBI Taxonomy" id="4533"/>
    <lineage>
        <taxon>Eukaryota</taxon>
        <taxon>Viridiplantae</taxon>
        <taxon>Streptophyta</taxon>
        <taxon>Embryophyta</taxon>
        <taxon>Tracheophyta</taxon>
        <taxon>Spermatophyta</taxon>
        <taxon>Magnoliopsida</taxon>
        <taxon>Liliopsida</taxon>
        <taxon>Poales</taxon>
        <taxon>Poaceae</taxon>
        <taxon>BOP clade</taxon>
        <taxon>Oryzoideae</taxon>
        <taxon>Oryzeae</taxon>
        <taxon>Oryzinae</taxon>
        <taxon>Oryza</taxon>
    </lineage>
</organism>
<proteinExistence type="predicted"/>
<dbReference type="Gramene" id="OB12G11870.1">
    <property type="protein sequence ID" value="OB12G11870.1"/>
    <property type="gene ID" value="OB12G11870"/>
</dbReference>
<keyword evidence="3" id="KW-1185">Reference proteome</keyword>
<feature type="compositionally biased region" description="Low complexity" evidence="1">
    <location>
        <begin position="71"/>
        <end position="88"/>
    </location>
</feature>
<feature type="region of interest" description="Disordered" evidence="1">
    <location>
        <begin position="1"/>
        <end position="23"/>
    </location>
</feature>
<dbReference type="HOGENOM" id="CLU_123034_1_0_1"/>
<dbReference type="EnsemblPlants" id="OB12G11870.1">
    <property type="protein sequence ID" value="OB12G11870.1"/>
    <property type="gene ID" value="OB12G11870"/>
</dbReference>
<dbReference type="AlphaFoldDB" id="J3NB29"/>
<evidence type="ECO:0000313" key="3">
    <source>
        <dbReference type="Proteomes" id="UP000006038"/>
    </source>
</evidence>
<evidence type="ECO:0000256" key="1">
    <source>
        <dbReference type="SAM" id="MobiDB-lite"/>
    </source>
</evidence>